<keyword evidence="2 4" id="KW-0238">DNA-binding</keyword>
<dbReference type="EMBL" id="CP004353">
    <property type="protein sequence ID" value="AHI21467.1"/>
    <property type="molecule type" value="Genomic_DNA"/>
</dbReference>
<name>W5XWZ6_9CORY</name>
<dbReference type="Pfam" id="PF00440">
    <property type="entry name" value="TetR_N"/>
    <property type="match status" value="1"/>
</dbReference>
<dbReference type="Gene3D" id="1.10.357.10">
    <property type="entry name" value="Tetracycline Repressor, domain 2"/>
    <property type="match status" value="1"/>
</dbReference>
<keyword evidence="7" id="KW-1185">Reference proteome</keyword>
<dbReference type="SUPFAM" id="SSF48498">
    <property type="entry name" value="Tetracyclin repressor-like, C-terminal domain"/>
    <property type="match status" value="1"/>
</dbReference>
<dbReference type="KEGG" id="cvt:B843_00355"/>
<dbReference type="RefSeq" id="WP_025251543.1">
    <property type="nucleotide sequence ID" value="NZ_CP004353.1"/>
</dbReference>
<dbReference type="AlphaFoldDB" id="W5XWZ6"/>
<protein>
    <submittedName>
        <fullName evidence="6">TetR family transcriptional regulator</fullName>
    </submittedName>
</protein>
<dbReference type="HOGENOM" id="CLU_069356_17_3_11"/>
<dbReference type="PANTHER" id="PTHR30055">
    <property type="entry name" value="HTH-TYPE TRANSCRIPTIONAL REGULATOR RUTR"/>
    <property type="match status" value="1"/>
</dbReference>
<feature type="DNA-binding region" description="H-T-H motif" evidence="4">
    <location>
        <begin position="28"/>
        <end position="47"/>
    </location>
</feature>
<dbReference type="InterPro" id="IPR009057">
    <property type="entry name" value="Homeodomain-like_sf"/>
</dbReference>
<evidence type="ECO:0000256" key="1">
    <source>
        <dbReference type="ARBA" id="ARBA00023015"/>
    </source>
</evidence>
<proteinExistence type="predicted"/>
<accession>W5XWZ6</accession>
<evidence type="ECO:0000313" key="6">
    <source>
        <dbReference type="EMBL" id="AHI21467.1"/>
    </source>
</evidence>
<dbReference type="InterPro" id="IPR050109">
    <property type="entry name" value="HTH-type_TetR-like_transc_reg"/>
</dbReference>
<dbReference type="PRINTS" id="PR00455">
    <property type="entry name" value="HTHTETR"/>
</dbReference>
<evidence type="ECO:0000256" key="4">
    <source>
        <dbReference type="PROSITE-ProRule" id="PRU00335"/>
    </source>
</evidence>
<feature type="domain" description="HTH tetR-type" evidence="5">
    <location>
        <begin position="6"/>
        <end position="65"/>
    </location>
</feature>
<dbReference type="STRING" id="1224164.B843_00355"/>
<dbReference type="GO" id="GO:0000976">
    <property type="term" value="F:transcription cis-regulatory region binding"/>
    <property type="evidence" value="ECO:0007669"/>
    <property type="project" value="TreeGrafter"/>
</dbReference>
<dbReference type="SUPFAM" id="SSF46689">
    <property type="entry name" value="Homeodomain-like"/>
    <property type="match status" value="1"/>
</dbReference>
<dbReference type="InterPro" id="IPR001647">
    <property type="entry name" value="HTH_TetR"/>
</dbReference>
<dbReference type="Proteomes" id="UP000019222">
    <property type="component" value="Chromosome"/>
</dbReference>
<dbReference type="PROSITE" id="PS50977">
    <property type="entry name" value="HTH_TETR_2"/>
    <property type="match status" value="1"/>
</dbReference>
<sequence length="178" mass="19813">MRSDAQANRALLIDTAARLFVQHGDAVSMRSIAKEAGVGMGTLYRHFPDRDALIFAIGTNTFAKVRTLAASVSSAEQFDEFVEKLAELQLGALVPILTLVRREGIPQEIWDDRQRTVREIERAVAIARDAGVIREDVTATRLLIGLLMSIRPLPDNVPVDFSDELAWVRKNFIRSLKA</sequence>
<evidence type="ECO:0000256" key="3">
    <source>
        <dbReference type="ARBA" id="ARBA00023163"/>
    </source>
</evidence>
<evidence type="ECO:0000259" key="5">
    <source>
        <dbReference type="PROSITE" id="PS50977"/>
    </source>
</evidence>
<organism evidence="6 7">
    <name type="scientific">Corynebacterium vitaeruminis DSM 20294</name>
    <dbReference type="NCBI Taxonomy" id="1224164"/>
    <lineage>
        <taxon>Bacteria</taxon>
        <taxon>Bacillati</taxon>
        <taxon>Actinomycetota</taxon>
        <taxon>Actinomycetes</taxon>
        <taxon>Mycobacteriales</taxon>
        <taxon>Corynebacteriaceae</taxon>
        <taxon>Corynebacterium</taxon>
    </lineage>
</organism>
<dbReference type="PATRIC" id="fig|1224164.3.peg.73"/>
<evidence type="ECO:0000313" key="7">
    <source>
        <dbReference type="Proteomes" id="UP000019222"/>
    </source>
</evidence>
<reference evidence="6 7" key="1">
    <citation type="submission" date="2013-02" db="EMBL/GenBank/DDBJ databases">
        <title>The complete genome sequence of Corynebacterium vitaeruminis DSM 20294.</title>
        <authorList>
            <person name="Ruckert C."/>
            <person name="Albersmeier A."/>
            <person name="Kalinowski J."/>
        </authorList>
    </citation>
    <scope>NUCLEOTIDE SEQUENCE [LARGE SCALE GENOMIC DNA]</scope>
    <source>
        <strain evidence="7">ATCC 10234</strain>
    </source>
</reference>
<keyword evidence="3" id="KW-0804">Transcription</keyword>
<dbReference type="PANTHER" id="PTHR30055:SF234">
    <property type="entry name" value="HTH-TYPE TRANSCRIPTIONAL REGULATOR BETI"/>
    <property type="match status" value="1"/>
</dbReference>
<evidence type="ECO:0000256" key="2">
    <source>
        <dbReference type="ARBA" id="ARBA00023125"/>
    </source>
</evidence>
<dbReference type="InterPro" id="IPR036271">
    <property type="entry name" value="Tet_transcr_reg_TetR-rel_C_sf"/>
</dbReference>
<dbReference type="eggNOG" id="COG1309">
    <property type="taxonomic scope" value="Bacteria"/>
</dbReference>
<dbReference type="GO" id="GO:0003700">
    <property type="term" value="F:DNA-binding transcription factor activity"/>
    <property type="evidence" value="ECO:0007669"/>
    <property type="project" value="TreeGrafter"/>
</dbReference>
<gene>
    <name evidence="6" type="ORF">B843_00355</name>
</gene>
<keyword evidence="1" id="KW-0805">Transcription regulation</keyword>